<dbReference type="EMBL" id="JAFNEN010000234">
    <property type="protein sequence ID" value="KAG8188658.1"/>
    <property type="molecule type" value="Genomic_DNA"/>
</dbReference>
<dbReference type="Proteomes" id="UP000827092">
    <property type="component" value="Unassembled WGS sequence"/>
</dbReference>
<protein>
    <submittedName>
        <fullName evidence="1">Uncharacterized protein</fullName>
    </submittedName>
</protein>
<dbReference type="AlphaFoldDB" id="A0AAV6UXV1"/>
<organism evidence="1 2">
    <name type="scientific">Oedothorax gibbosus</name>
    <dbReference type="NCBI Taxonomy" id="931172"/>
    <lineage>
        <taxon>Eukaryota</taxon>
        <taxon>Metazoa</taxon>
        <taxon>Ecdysozoa</taxon>
        <taxon>Arthropoda</taxon>
        <taxon>Chelicerata</taxon>
        <taxon>Arachnida</taxon>
        <taxon>Araneae</taxon>
        <taxon>Araneomorphae</taxon>
        <taxon>Entelegynae</taxon>
        <taxon>Araneoidea</taxon>
        <taxon>Linyphiidae</taxon>
        <taxon>Erigoninae</taxon>
        <taxon>Oedothorax</taxon>
    </lineage>
</organism>
<gene>
    <name evidence="1" type="ORF">JTE90_026762</name>
</gene>
<reference evidence="1 2" key="1">
    <citation type="journal article" date="2022" name="Nat. Ecol. Evol.">
        <title>A masculinizing supergene underlies an exaggerated male reproductive morph in a spider.</title>
        <authorList>
            <person name="Hendrickx F."/>
            <person name="De Corte Z."/>
            <person name="Sonet G."/>
            <person name="Van Belleghem S.M."/>
            <person name="Kostlbacher S."/>
            <person name="Vangestel C."/>
        </authorList>
    </citation>
    <scope>NUCLEOTIDE SEQUENCE [LARGE SCALE GENOMIC DNA]</scope>
    <source>
        <strain evidence="1">W744_W776</strain>
    </source>
</reference>
<proteinExistence type="predicted"/>
<evidence type="ECO:0000313" key="1">
    <source>
        <dbReference type="EMBL" id="KAG8188658.1"/>
    </source>
</evidence>
<sequence length="140" mass="16420">MWLIKNTFIENLKHLSRKLLSDEQFSLHSSRCHNIRIKTLHSTPFSKEKRAETDVRSETVPFCSTTVLESLKSGARIEEWLREKLTVLFQKVDLLNYTWDSRSISNVLFRRFYRALGVNHLILSPGYLSESDVAVFQFVK</sequence>
<evidence type="ECO:0000313" key="2">
    <source>
        <dbReference type="Proteomes" id="UP000827092"/>
    </source>
</evidence>
<keyword evidence="2" id="KW-1185">Reference proteome</keyword>
<accession>A0AAV6UXV1</accession>
<comment type="caution">
    <text evidence="1">The sequence shown here is derived from an EMBL/GenBank/DDBJ whole genome shotgun (WGS) entry which is preliminary data.</text>
</comment>
<name>A0AAV6UXV1_9ARAC</name>